<evidence type="ECO:0000256" key="1">
    <source>
        <dbReference type="SAM" id="MobiDB-lite"/>
    </source>
</evidence>
<reference evidence="3 4" key="1">
    <citation type="submission" date="2020-07" db="EMBL/GenBank/DDBJ databases">
        <title>Novel species isolated from subtropical streams in China.</title>
        <authorList>
            <person name="Lu H."/>
        </authorList>
    </citation>
    <scope>NUCLEOTIDE SEQUENCE [LARGE SCALE GENOMIC DNA]</scope>
    <source>
        <strain evidence="3 4">FT3S</strain>
    </source>
</reference>
<dbReference type="InterPro" id="IPR017735">
    <property type="entry name" value="T6SS_FHA"/>
</dbReference>
<dbReference type="EMBL" id="JACEZS010000001">
    <property type="protein sequence ID" value="MBA5603948.1"/>
    <property type="molecule type" value="Genomic_DNA"/>
</dbReference>
<dbReference type="InterPro" id="IPR000253">
    <property type="entry name" value="FHA_dom"/>
</dbReference>
<comment type="caution">
    <text evidence="3">The sequence shown here is derived from an EMBL/GenBank/DDBJ whole genome shotgun (WGS) entry which is preliminary data.</text>
</comment>
<sequence length="542" mass="56000">MPITLTVQTHRAAPPAEPLSAVFDRLGGTIGRSPGNGLVLDDPGKYISRNHAKIEFQDGGYCLADIGANPSLVNGRPVGNGRQVPLNDGDTVVIGPYLLAVVVTPEPGMGGRAAVAGAAMYGAAAPSGQPVLDALAASSLLDCAVAPGTDPLNVDWLAPQDAVTRQVTVARPVTRVEVRMESPASAAPVVPAQQLYPQPSPVVQAPAPAFAIPDDYDPLADLLRPVPPAAPSAPPAIGAVAADADGPPAAPQAAGALPLQAGVAAPPVAAEPTPAPSPVASLALDVAPAPQPRAVEPLAVASPQPASPAPLAAGMAPAPATPHPVAAPVPQPGMAASAPPQSAADALLLDALLRGLGMTGMKVERPAAEFAELVGAMLRAATAGTMGVLLARTLTKRESRMAVTMIASQANNPLKFFPDPTSALFQMLGKPGKGYMPPVAAFDGAFDDMKAHEMALLAGMRGALEGMQAHFDPAEIERTMALPSVMDKMLQANRKAKLWDRHVESYRQLVQDADEEYQRRFSEQFARAYEEQIARMRKNRTP</sequence>
<dbReference type="Proteomes" id="UP000566711">
    <property type="component" value="Unassembled WGS sequence"/>
</dbReference>
<keyword evidence="4" id="KW-1185">Reference proteome</keyword>
<feature type="compositionally biased region" description="Pro residues" evidence="1">
    <location>
        <begin position="319"/>
        <end position="331"/>
    </location>
</feature>
<evidence type="ECO:0000259" key="2">
    <source>
        <dbReference type="PROSITE" id="PS50006"/>
    </source>
</evidence>
<dbReference type="SMART" id="SM00240">
    <property type="entry name" value="FHA"/>
    <property type="match status" value="1"/>
</dbReference>
<dbReference type="NCBIfam" id="TIGR03354">
    <property type="entry name" value="VI_FHA"/>
    <property type="match status" value="1"/>
</dbReference>
<dbReference type="Pfam" id="PF20232">
    <property type="entry name" value="T6SS_FHA_C"/>
    <property type="match status" value="1"/>
</dbReference>
<protein>
    <submittedName>
        <fullName evidence="3">Type VI secretion system-associated FHA domain protein TagH</fullName>
    </submittedName>
</protein>
<dbReference type="PROSITE" id="PS50006">
    <property type="entry name" value="FHA_DOMAIN"/>
    <property type="match status" value="1"/>
</dbReference>
<feature type="compositionally biased region" description="Low complexity" evidence="1">
    <location>
        <begin position="235"/>
        <end position="253"/>
    </location>
</feature>
<dbReference type="AlphaFoldDB" id="A0A7W2I546"/>
<dbReference type="SUPFAM" id="SSF49879">
    <property type="entry name" value="SMAD/FHA domain"/>
    <property type="match status" value="1"/>
</dbReference>
<dbReference type="CDD" id="cd00060">
    <property type="entry name" value="FHA"/>
    <property type="match status" value="1"/>
</dbReference>
<accession>A0A7W2I546</accession>
<dbReference type="InterPro" id="IPR046883">
    <property type="entry name" value="T6SS_FHA_C"/>
</dbReference>
<gene>
    <name evidence="3" type="primary">tagH</name>
    <name evidence="3" type="ORF">H3H36_01045</name>
</gene>
<feature type="compositionally biased region" description="Low complexity" evidence="1">
    <location>
        <begin position="300"/>
        <end position="318"/>
    </location>
</feature>
<feature type="domain" description="FHA" evidence="2">
    <location>
        <begin position="28"/>
        <end position="78"/>
    </location>
</feature>
<dbReference type="InterPro" id="IPR008984">
    <property type="entry name" value="SMAD_FHA_dom_sf"/>
</dbReference>
<feature type="region of interest" description="Disordered" evidence="1">
    <location>
        <begin position="300"/>
        <end position="339"/>
    </location>
</feature>
<dbReference type="Gene3D" id="2.60.200.20">
    <property type="match status" value="1"/>
</dbReference>
<name>A0A7W2I546_9BURK</name>
<dbReference type="RefSeq" id="WP_182213120.1">
    <property type="nucleotide sequence ID" value="NZ_JACEZS010000001.1"/>
</dbReference>
<evidence type="ECO:0000313" key="3">
    <source>
        <dbReference type="EMBL" id="MBA5603948.1"/>
    </source>
</evidence>
<feature type="region of interest" description="Disordered" evidence="1">
    <location>
        <begin position="226"/>
        <end position="253"/>
    </location>
</feature>
<dbReference type="Pfam" id="PF00498">
    <property type="entry name" value="FHA"/>
    <property type="match status" value="1"/>
</dbReference>
<evidence type="ECO:0000313" key="4">
    <source>
        <dbReference type="Proteomes" id="UP000566711"/>
    </source>
</evidence>
<proteinExistence type="predicted"/>
<organism evidence="3 4">
    <name type="scientific">Rugamonas fusca</name>
    <dbReference type="NCBI Taxonomy" id="2758568"/>
    <lineage>
        <taxon>Bacteria</taxon>
        <taxon>Pseudomonadati</taxon>
        <taxon>Pseudomonadota</taxon>
        <taxon>Betaproteobacteria</taxon>
        <taxon>Burkholderiales</taxon>
        <taxon>Oxalobacteraceae</taxon>
        <taxon>Telluria group</taxon>
        <taxon>Rugamonas</taxon>
    </lineage>
</organism>